<reference evidence="1" key="1">
    <citation type="submission" date="2024-03" db="EMBL/GenBank/DDBJ databases">
        <title>Novel Streptomyces species of biotechnological and ecological value are a feature of Machair soil.</title>
        <authorList>
            <person name="Prole J.R."/>
            <person name="Goodfellow M."/>
            <person name="Allenby N."/>
            <person name="Ward A.C."/>
        </authorList>
    </citation>
    <scope>NUCLEOTIDE SEQUENCE</scope>
    <source>
        <strain evidence="1">MS1.AVA.4</strain>
    </source>
</reference>
<keyword evidence="2" id="KW-1185">Reference proteome</keyword>
<sequence length="285" mass="30397">MKPRIVAIPALLLLVACGQQATPGSTASPSPSASASTSPSASAQRYEVRATVLESASHGPQLCSMVRTSLPPQCGGPDVVGWKWSAVKRESQQGTTWGTYDLVGTWDGSRFTLTEPARLSPSGSGTREVPEGDFQAPDFTSPCRAAAGDREAVDPSKAGAEDYERALRSAEEDKEFAGGWIDTEGGGTVLVMRFTRDLAGHEREIRKTWGGALCLTTAARSQAELRTVRERVVKAVPNLLGASIDVVGNAVSIRTYVATDELRRDMDRRFGAGVVRVHGWLRPAG</sequence>
<organism evidence="1 2">
    <name type="scientific">Streptomyces pratisoli</name>
    <dbReference type="NCBI Taxonomy" id="3139917"/>
    <lineage>
        <taxon>Bacteria</taxon>
        <taxon>Bacillati</taxon>
        <taxon>Actinomycetota</taxon>
        <taxon>Actinomycetes</taxon>
        <taxon>Kitasatosporales</taxon>
        <taxon>Streptomycetaceae</taxon>
        <taxon>Streptomyces</taxon>
    </lineage>
</organism>
<gene>
    <name evidence="1" type="ORF">WKI58_01555</name>
</gene>
<dbReference type="Proteomes" id="UP001375539">
    <property type="component" value="Unassembled WGS sequence"/>
</dbReference>
<dbReference type="EMBL" id="JBBKAI010000002">
    <property type="protein sequence ID" value="MEJ8655221.1"/>
    <property type="molecule type" value="Genomic_DNA"/>
</dbReference>
<evidence type="ECO:0000313" key="2">
    <source>
        <dbReference type="Proteomes" id="UP001375539"/>
    </source>
</evidence>
<protein>
    <submittedName>
        <fullName evidence="1">Uncharacterized protein</fullName>
    </submittedName>
</protein>
<comment type="caution">
    <text evidence="1">The sequence shown here is derived from an EMBL/GenBank/DDBJ whole genome shotgun (WGS) entry which is preliminary data.</text>
</comment>
<evidence type="ECO:0000313" key="1">
    <source>
        <dbReference type="EMBL" id="MEJ8655221.1"/>
    </source>
</evidence>
<proteinExistence type="predicted"/>
<accession>A0ACC6QA83</accession>
<name>A0ACC6QA83_9ACTN</name>